<gene>
    <name evidence="1" type="ORF">L6164_025959</name>
</gene>
<protein>
    <submittedName>
        <fullName evidence="1">Uncharacterized protein</fullName>
    </submittedName>
</protein>
<evidence type="ECO:0000313" key="1">
    <source>
        <dbReference type="EMBL" id="KAI4318156.1"/>
    </source>
</evidence>
<name>A0ACB9M2I6_BAUVA</name>
<proteinExistence type="predicted"/>
<sequence length="240" mass="27527">MASEIERESLIIEADYAPVTGERRVRDDLEDYMPKPYLPRALKTPDIRHPHGTAGQRQHSLTVLQQHCAFFDHDGDGIIYPWDTYNGMRAMGFNIIGSLILAFGIHFGMSYPTQPSWIPSPFFPIHLQNIHRSKHGSDSGVYDTEGRYVPVNIENMFSKYARTVPDKLTLGEIWDMTEGNRIAFDPFGWTAAKGEWFILYILARDEEGFLSKEAVRRCYDGSLFEYYAKLRMSGVESKMS</sequence>
<comment type="caution">
    <text evidence="1">The sequence shown here is derived from an EMBL/GenBank/DDBJ whole genome shotgun (WGS) entry which is preliminary data.</text>
</comment>
<evidence type="ECO:0000313" key="2">
    <source>
        <dbReference type="Proteomes" id="UP000828941"/>
    </source>
</evidence>
<accession>A0ACB9M2I6</accession>
<keyword evidence="2" id="KW-1185">Reference proteome</keyword>
<reference evidence="1 2" key="1">
    <citation type="journal article" date="2022" name="DNA Res.">
        <title>Chromosomal-level genome assembly of the orchid tree Bauhinia variegata (Leguminosae; Cercidoideae) supports the allotetraploid origin hypothesis of Bauhinia.</title>
        <authorList>
            <person name="Zhong Y."/>
            <person name="Chen Y."/>
            <person name="Zheng D."/>
            <person name="Pang J."/>
            <person name="Liu Y."/>
            <person name="Luo S."/>
            <person name="Meng S."/>
            <person name="Qian L."/>
            <person name="Wei D."/>
            <person name="Dai S."/>
            <person name="Zhou R."/>
        </authorList>
    </citation>
    <scope>NUCLEOTIDE SEQUENCE [LARGE SCALE GENOMIC DNA]</scope>
    <source>
        <strain evidence="1">BV-YZ2020</strain>
    </source>
</reference>
<organism evidence="1 2">
    <name type="scientific">Bauhinia variegata</name>
    <name type="common">Purple orchid tree</name>
    <name type="synonym">Phanera variegata</name>
    <dbReference type="NCBI Taxonomy" id="167791"/>
    <lineage>
        <taxon>Eukaryota</taxon>
        <taxon>Viridiplantae</taxon>
        <taxon>Streptophyta</taxon>
        <taxon>Embryophyta</taxon>
        <taxon>Tracheophyta</taxon>
        <taxon>Spermatophyta</taxon>
        <taxon>Magnoliopsida</taxon>
        <taxon>eudicotyledons</taxon>
        <taxon>Gunneridae</taxon>
        <taxon>Pentapetalae</taxon>
        <taxon>rosids</taxon>
        <taxon>fabids</taxon>
        <taxon>Fabales</taxon>
        <taxon>Fabaceae</taxon>
        <taxon>Cercidoideae</taxon>
        <taxon>Cercideae</taxon>
        <taxon>Bauhiniinae</taxon>
        <taxon>Bauhinia</taxon>
    </lineage>
</organism>
<dbReference type="Proteomes" id="UP000828941">
    <property type="component" value="Chromosome 10"/>
</dbReference>
<dbReference type="EMBL" id="CM039435">
    <property type="protein sequence ID" value="KAI4318156.1"/>
    <property type="molecule type" value="Genomic_DNA"/>
</dbReference>